<proteinExistence type="inferred from homology"/>
<dbReference type="GO" id="GO:0016616">
    <property type="term" value="F:oxidoreductase activity, acting on the CH-OH group of donors, NAD or NADP as acceptor"/>
    <property type="evidence" value="ECO:0007669"/>
    <property type="project" value="UniProtKB-ARBA"/>
</dbReference>
<evidence type="ECO:0000256" key="2">
    <source>
        <dbReference type="ARBA" id="ARBA00022857"/>
    </source>
</evidence>
<dbReference type="Gene3D" id="3.20.20.100">
    <property type="entry name" value="NADP-dependent oxidoreductase domain"/>
    <property type="match status" value="1"/>
</dbReference>
<dbReference type="EC" id="1.1.1.346" evidence="9"/>
<dbReference type="PROSITE" id="PS00063">
    <property type="entry name" value="ALDOKETO_REDUCTASE_3"/>
    <property type="match status" value="1"/>
</dbReference>
<evidence type="ECO:0000256" key="5">
    <source>
        <dbReference type="PIRSR" id="PIRSR000097-1"/>
    </source>
</evidence>
<evidence type="ECO:0000313" key="9">
    <source>
        <dbReference type="EMBL" id="MBB6564275.1"/>
    </source>
</evidence>
<dbReference type="InterPro" id="IPR018170">
    <property type="entry name" value="Aldo/ket_reductase_CS"/>
</dbReference>
<accession>A0A7X0PLS2</accession>
<dbReference type="Pfam" id="PF00248">
    <property type="entry name" value="Aldo_ket_red"/>
    <property type="match status" value="1"/>
</dbReference>
<evidence type="ECO:0000259" key="8">
    <source>
        <dbReference type="Pfam" id="PF00248"/>
    </source>
</evidence>
<feature type="binding site" evidence="6">
    <location>
        <position position="110"/>
    </location>
    <ligand>
        <name>substrate</name>
    </ligand>
</feature>
<comment type="caution">
    <text evidence="9">The sequence shown here is derived from an EMBL/GenBank/DDBJ whole genome shotgun (WGS) entry which is preliminary data.</text>
</comment>
<dbReference type="PANTHER" id="PTHR43827:SF3">
    <property type="entry name" value="NADP-DEPENDENT OXIDOREDUCTASE DOMAIN-CONTAINING PROTEIN"/>
    <property type="match status" value="1"/>
</dbReference>
<evidence type="ECO:0000256" key="7">
    <source>
        <dbReference type="PIRSR" id="PIRSR000097-3"/>
    </source>
</evidence>
<evidence type="ECO:0000256" key="4">
    <source>
        <dbReference type="ARBA" id="ARBA00049445"/>
    </source>
</evidence>
<evidence type="ECO:0000313" key="10">
    <source>
        <dbReference type="Proteomes" id="UP000575083"/>
    </source>
</evidence>
<organism evidence="9 10">
    <name type="scientific">Acidovorax soli</name>
    <dbReference type="NCBI Taxonomy" id="592050"/>
    <lineage>
        <taxon>Bacteria</taxon>
        <taxon>Pseudomonadati</taxon>
        <taxon>Pseudomonadota</taxon>
        <taxon>Betaproteobacteria</taxon>
        <taxon>Burkholderiales</taxon>
        <taxon>Comamonadaceae</taxon>
        <taxon>Acidovorax</taxon>
    </lineage>
</organism>
<dbReference type="SUPFAM" id="SSF51430">
    <property type="entry name" value="NAD(P)-linked oxidoreductase"/>
    <property type="match status" value="1"/>
</dbReference>
<dbReference type="PRINTS" id="PR00069">
    <property type="entry name" value="ALDKETRDTASE"/>
</dbReference>
<feature type="domain" description="NADP-dependent oxidoreductase" evidence="8">
    <location>
        <begin position="19"/>
        <end position="262"/>
    </location>
</feature>
<dbReference type="PIRSF" id="PIRSF000097">
    <property type="entry name" value="AKR"/>
    <property type="match status" value="1"/>
</dbReference>
<evidence type="ECO:0000256" key="1">
    <source>
        <dbReference type="ARBA" id="ARBA00007905"/>
    </source>
</evidence>
<protein>
    <submittedName>
        <fullName evidence="9">2,5-diketo-D-gluconate reductase A</fullName>
        <ecNumber evidence="9">1.1.1.346</ecNumber>
    </submittedName>
</protein>
<dbReference type="EMBL" id="JACHLK010000034">
    <property type="protein sequence ID" value="MBB6564275.1"/>
    <property type="molecule type" value="Genomic_DNA"/>
</dbReference>
<dbReference type="PANTHER" id="PTHR43827">
    <property type="entry name" value="2,5-DIKETO-D-GLUCONIC ACID REDUCTASE"/>
    <property type="match status" value="1"/>
</dbReference>
<dbReference type="FunFam" id="3.20.20.100:FF:000002">
    <property type="entry name" value="2,5-diketo-D-gluconic acid reductase A"/>
    <property type="match status" value="1"/>
</dbReference>
<dbReference type="AlphaFoldDB" id="A0A7X0PLS2"/>
<feature type="site" description="Lowers pKa of active site Tyr" evidence="7">
    <location>
        <position position="77"/>
    </location>
</feature>
<dbReference type="InterPro" id="IPR020471">
    <property type="entry name" value="AKR"/>
</dbReference>
<dbReference type="PROSITE" id="PS00798">
    <property type="entry name" value="ALDOKETO_REDUCTASE_1"/>
    <property type="match status" value="1"/>
</dbReference>
<dbReference type="InterPro" id="IPR036812">
    <property type="entry name" value="NAD(P)_OxRdtase_dom_sf"/>
</dbReference>
<name>A0A7X0PLS2_9BURK</name>
<feature type="active site" description="Proton donor" evidence="5">
    <location>
        <position position="52"/>
    </location>
</feature>
<gene>
    <name evidence="9" type="ORF">HNP48_007002</name>
</gene>
<dbReference type="RefSeq" id="WP_184866147.1">
    <property type="nucleotide sequence ID" value="NZ_JACHLK010000034.1"/>
</dbReference>
<dbReference type="InterPro" id="IPR023210">
    <property type="entry name" value="NADP_OxRdtase_dom"/>
</dbReference>
<dbReference type="Proteomes" id="UP000575083">
    <property type="component" value="Unassembled WGS sequence"/>
</dbReference>
<comment type="similarity">
    <text evidence="1">Belongs to the aldo/keto reductase family.</text>
</comment>
<keyword evidence="10" id="KW-1185">Reference proteome</keyword>
<sequence>MTQPHPSLPLNDGRSIPQLGLGVWRTPADTTAQAVQAALAAGYRHIDTAAIYGNEGGVGEGLRASGVAREEVFITTKLWNAEQGFDSTLRAFDASMQLLGLDVLDLYLIHWPCPSRELYVDTWRAFIRLREEGRVRSIGVSNFEPEHLDRIVQETGIKPALNQIELHPRFQQHRLRGYHATHGIATQAWSPLGQGQLLEDAGIQAIARKHGKTAAQVVVRWHIEMGHVVIPKSVNAGRIAENAGVFDFALDAQDMAAIARLDQAEGRIGPNPLTAAF</sequence>
<comment type="catalytic activity">
    <reaction evidence="4">
        <text>hydroxyacetone + NADP(+) = methylglyoxal + NADPH + H(+)</text>
        <dbReference type="Rhea" id="RHEA:27986"/>
        <dbReference type="ChEBI" id="CHEBI:15378"/>
        <dbReference type="ChEBI" id="CHEBI:17158"/>
        <dbReference type="ChEBI" id="CHEBI:27957"/>
        <dbReference type="ChEBI" id="CHEBI:57783"/>
        <dbReference type="ChEBI" id="CHEBI:58349"/>
    </reaction>
</comment>
<evidence type="ECO:0000256" key="3">
    <source>
        <dbReference type="ARBA" id="ARBA00023002"/>
    </source>
</evidence>
<evidence type="ECO:0000256" key="6">
    <source>
        <dbReference type="PIRSR" id="PIRSR000097-2"/>
    </source>
</evidence>
<keyword evidence="2" id="KW-0521">NADP</keyword>
<reference evidence="9 10" key="1">
    <citation type="submission" date="2020-08" db="EMBL/GenBank/DDBJ databases">
        <title>Functional genomics of gut bacteria from endangered species of beetles.</title>
        <authorList>
            <person name="Carlos-Shanley C."/>
        </authorList>
    </citation>
    <scope>NUCLEOTIDE SEQUENCE [LARGE SCALE GENOMIC DNA]</scope>
    <source>
        <strain evidence="9 10">S00198</strain>
    </source>
</reference>
<keyword evidence="3 9" id="KW-0560">Oxidoreductase</keyword>
<dbReference type="PROSITE" id="PS00062">
    <property type="entry name" value="ALDOKETO_REDUCTASE_2"/>
    <property type="match status" value="1"/>
</dbReference>